<protein>
    <recommendedName>
        <fullName evidence="7">Large ribosomal subunit protein mL53</fullName>
    </recommendedName>
    <alternativeName>
        <fullName evidence="8">39S ribosomal protein L53, mitochondrial</fullName>
    </alternativeName>
</protein>
<organism evidence="9 10">
    <name type="scientific">Dendrobium catenatum</name>
    <dbReference type="NCBI Taxonomy" id="906689"/>
    <lineage>
        <taxon>Eukaryota</taxon>
        <taxon>Viridiplantae</taxon>
        <taxon>Streptophyta</taxon>
        <taxon>Embryophyta</taxon>
        <taxon>Tracheophyta</taxon>
        <taxon>Spermatophyta</taxon>
        <taxon>Magnoliopsida</taxon>
        <taxon>Liliopsida</taxon>
        <taxon>Asparagales</taxon>
        <taxon>Orchidaceae</taxon>
        <taxon>Epidendroideae</taxon>
        <taxon>Malaxideae</taxon>
        <taxon>Dendrobiinae</taxon>
        <taxon>Dendrobium</taxon>
    </lineage>
</organism>
<keyword evidence="4" id="KW-0689">Ribosomal protein</keyword>
<dbReference type="GO" id="GO:0005762">
    <property type="term" value="C:mitochondrial large ribosomal subunit"/>
    <property type="evidence" value="ECO:0007669"/>
    <property type="project" value="TreeGrafter"/>
</dbReference>
<name>A0A2I0WEA9_9ASPA</name>
<evidence type="ECO:0000256" key="3">
    <source>
        <dbReference type="ARBA" id="ARBA00022946"/>
    </source>
</evidence>
<evidence type="ECO:0000313" key="9">
    <source>
        <dbReference type="EMBL" id="PKU73995.1"/>
    </source>
</evidence>
<evidence type="ECO:0000256" key="2">
    <source>
        <dbReference type="ARBA" id="ARBA00005557"/>
    </source>
</evidence>
<evidence type="ECO:0000256" key="8">
    <source>
        <dbReference type="ARBA" id="ARBA00042721"/>
    </source>
</evidence>
<dbReference type="Pfam" id="PF10780">
    <property type="entry name" value="MRP_L53"/>
    <property type="match status" value="1"/>
</dbReference>
<evidence type="ECO:0000256" key="7">
    <source>
        <dbReference type="ARBA" id="ARBA00035180"/>
    </source>
</evidence>
<dbReference type="PANTHER" id="PTHR33618:SF1">
    <property type="entry name" value="LARGE RIBOSOMAL SUBUNIT PROTEIN ML53"/>
    <property type="match status" value="1"/>
</dbReference>
<keyword evidence="3" id="KW-0809">Transit peptide</keyword>
<reference evidence="9 10" key="1">
    <citation type="journal article" date="2016" name="Sci. Rep.">
        <title>The Dendrobium catenatum Lindl. genome sequence provides insights into polysaccharide synthase, floral development and adaptive evolution.</title>
        <authorList>
            <person name="Zhang G.Q."/>
            <person name="Xu Q."/>
            <person name="Bian C."/>
            <person name="Tsai W.C."/>
            <person name="Yeh C.M."/>
            <person name="Liu K.W."/>
            <person name="Yoshida K."/>
            <person name="Zhang L.S."/>
            <person name="Chang S.B."/>
            <person name="Chen F."/>
            <person name="Shi Y."/>
            <person name="Su Y.Y."/>
            <person name="Zhang Y.Q."/>
            <person name="Chen L.J."/>
            <person name="Yin Y."/>
            <person name="Lin M."/>
            <person name="Huang H."/>
            <person name="Deng H."/>
            <person name="Wang Z.W."/>
            <person name="Zhu S.L."/>
            <person name="Zhao X."/>
            <person name="Deng C."/>
            <person name="Niu S.C."/>
            <person name="Huang J."/>
            <person name="Wang M."/>
            <person name="Liu G.H."/>
            <person name="Yang H.J."/>
            <person name="Xiao X.J."/>
            <person name="Hsiao Y.Y."/>
            <person name="Wu W.L."/>
            <person name="Chen Y.Y."/>
            <person name="Mitsuda N."/>
            <person name="Ohme-Takagi M."/>
            <person name="Luo Y.B."/>
            <person name="Van de Peer Y."/>
            <person name="Liu Z.J."/>
        </authorList>
    </citation>
    <scope>NUCLEOTIDE SEQUENCE [LARGE SCALE GENOMIC DNA]</scope>
    <source>
        <tissue evidence="9">The whole plant</tissue>
    </source>
</reference>
<evidence type="ECO:0000256" key="1">
    <source>
        <dbReference type="ARBA" id="ARBA00004173"/>
    </source>
</evidence>
<keyword evidence="10" id="KW-1185">Reference proteome</keyword>
<dbReference type="EMBL" id="KZ502701">
    <property type="protein sequence ID" value="PKU73995.1"/>
    <property type="molecule type" value="Genomic_DNA"/>
</dbReference>
<proteinExistence type="inferred from homology"/>
<dbReference type="STRING" id="906689.A0A2I0WEA9"/>
<evidence type="ECO:0000313" key="10">
    <source>
        <dbReference type="Proteomes" id="UP000233837"/>
    </source>
</evidence>
<dbReference type="InterPro" id="IPR052473">
    <property type="entry name" value="mtLSU_mL53"/>
</dbReference>
<evidence type="ECO:0000256" key="4">
    <source>
        <dbReference type="ARBA" id="ARBA00022980"/>
    </source>
</evidence>
<dbReference type="AlphaFoldDB" id="A0A2I0WEA9"/>
<dbReference type="PANTHER" id="PTHR33618">
    <property type="entry name" value="39S RIBOSOMAL PROTEIN L53, MITOCHONDRIAL"/>
    <property type="match status" value="1"/>
</dbReference>
<comment type="similarity">
    <text evidence="2">Belongs to the mitochondrion-specific ribosomal protein mL53 family.</text>
</comment>
<evidence type="ECO:0000256" key="5">
    <source>
        <dbReference type="ARBA" id="ARBA00023128"/>
    </source>
</evidence>
<dbReference type="OrthoDB" id="2012048at2759"/>
<gene>
    <name evidence="9" type="ORF">MA16_Dca011851</name>
</gene>
<dbReference type="InterPro" id="IPR019716">
    <property type="entry name" value="Ribosomal_mL53"/>
</dbReference>
<reference evidence="9 10" key="2">
    <citation type="journal article" date="2017" name="Nature">
        <title>The Apostasia genome and the evolution of orchids.</title>
        <authorList>
            <person name="Zhang G.Q."/>
            <person name="Liu K.W."/>
            <person name="Li Z."/>
            <person name="Lohaus R."/>
            <person name="Hsiao Y.Y."/>
            <person name="Niu S.C."/>
            <person name="Wang J.Y."/>
            <person name="Lin Y.C."/>
            <person name="Xu Q."/>
            <person name="Chen L.J."/>
            <person name="Yoshida K."/>
            <person name="Fujiwara S."/>
            <person name="Wang Z.W."/>
            <person name="Zhang Y.Q."/>
            <person name="Mitsuda N."/>
            <person name="Wang M."/>
            <person name="Liu G.H."/>
            <person name="Pecoraro L."/>
            <person name="Huang H.X."/>
            <person name="Xiao X.J."/>
            <person name="Lin M."/>
            <person name="Wu X.Y."/>
            <person name="Wu W.L."/>
            <person name="Chen Y.Y."/>
            <person name="Chang S.B."/>
            <person name="Sakamoto S."/>
            <person name="Ohme-Takagi M."/>
            <person name="Yagi M."/>
            <person name="Zeng S.J."/>
            <person name="Shen C.Y."/>
            <person name="Yeh C.M."/>
            <person name="Luo Y.B."/>
            <person name="Tsai W.C."/>
            <person name="Van de Peer Y."/>
            <person name="Liu Z.J."/>
        </authorList>
    </citation>
    <scope>NUCLEOTIDE SEQUENCE [LARGE SCALE GENOMIC DNA]</scope>
    <source>
        <tissue evidence="9">The whole plant</tissue>
    </source>
</reference>
<keyword evidence="6" id="KW-0687">Ribonucleoprotein</keyword>
<evidence type="ECO:0000256" key="6">
    <source>
        <dbReference type="ARBA" id="ARBA00023274"/>
    </source>
</evidence>
<dbReference type="Gene3D" id="3.40.30.10">
    <property type="entry name" value="Glutaredoxin"/>
    <property type="match status" value="1"/>
</dbReference>
<comment type="subcellular location">
    <subcellularLocation>
        <location evidence="1">Mitochondrion</location>
    </subcellularLocation>
</comment>
<sequence>MLKFLSKVKIEFNALDSRTAACMEFIAQCNAGKARESNPACQVLLKRRTDDNPPQITVTYVNGVEEVIDAACTPAQDIRARILERGRYLETEQMFREAGESWPVMIPSEELQQEFAGTKPKKAVEKTQS</sequence>
<keyword evidence="5" id="KW-0496">Mitochondrion</keyword>
<accession>A0A2I0WEA9</accession>
<dbReference type="Proteomes" id="UP000233837">
    <property type="component" value="Unassembled WGS sequence"/>
</dbReference>